<organism evidence="2 3">
    <name type="scientific">Cryptosporangium aurantiacum</name>
    <dbReference type="NCBI Taxonomy" id="134849"/>
    <lineage>
        <taxon>Bacteria</taxon>
        <taxon>Bacillati</taxon>
        <taxon>Actinomycetota</taxon>
        <taxon>Actinomycetes</taxon>
        <taxon>Cryptosporangiales</taxon>
        <taxon>Cryptosporangiaceae</taxon>
        <taxon>Cryptosporangium</taxon>
    </lineage>
</organism>
<protein>
    <submittedName>
        <fullName evidence="2">Endonuclease, Uma2 family (Restriction endonuclease fold)</fullName>
    </submittedName>
</protein>
<dbReference type="Gene3D" id="3.90.1570.10">
    <property type="entry name" value="tt1808, chain A"/>
    <property type="match status" value="1"/>
</dbReference>
<dbReference type="CDD" id="cd06260">
    <property type="entry name" value="DUF820-like"/>
    <property type="match status" value="1"/>
</dbReference>
<dbReference type="RefSeq" id="WP_178379883.1">
    <property type="nucleotide sequence ID" value="NZ_FRCS01000004.1"/>
</dbReference>
<reference evidence="2 3" key="1">
    <citation type="submission" date="2016-11" db="EMBL/GenBank/DDBJ databases">
        <authorList>
            <person name="Jaros S."/>
            <person name="Januszkiewicz K."/>
            <person name="Wedrychowicz H."/>
        </authorList>
    </citation>
    <scope>NUCLEOTIDE SEQUENCE [LARGE SCALE GENOMIC DNA]</scope>
    <source>
        <strain evidence="2 3">DSM 46144</strain>
    </source>
</reference>
<dbReference type="PANTHER" id="PTHR35400:SF3">
    <property type="entry name" value="SLL1072 PROTEIN"/>
    <property type="match status" value="1"/>
</dbReference>
<dbReference type="Proteomes" id="UP000184440">
    <property type="component" value="Unassembled WGS sequence"/>
</dbReference>
<dbReference type="GO" id="GO:0004519">
    <property type="term" value="F:endonuclease activity"/>
    <property type="evidence" value="ECO:0007669"/>
    <property type="project" value="UniProtKB-KW"/>
</dbReference>
<name>A0A1M7QD06_9ACTN</name>
<evidence type="ECO:0000259" key="1">
    <source>
        <dbReference type="Pfam" id="PF05685"/>
    </source>
</evidence>
<keyword evidence="2" id="KW-0255">Endonuclease</keyword>
<dbReference type="SUPFAM" id="SSF52980">
    <property type="entry name" value="Restriction endonuclease-like"/>
    <property type="match status" value="1"/>
</dbReference>
<keyword evidence="2" id="KW-0378">Hydrolase</keyword>
<dbReference type="EMBL" id="FRCS01000004">
    <property type="protein sequence ID" value="SHN28587.1"/>
    <property type="molecule type" value="Genomic_DNA"/>
</dbReference>
<dbReference type="Pfam" id="PF05685">
    <property type="entry name" value="Uma2"/>
    <property type="match status" value="1"/>
</dbReference>
<dbReference type="AlphaFoldDB" id="A0A1M7QD06"/>
<evidence type="ECO:0000313" key="3">
    <source>
        <dbReference type="Proteomes" id="UP000184440"/>
    </source>
</evidence>
<feature type="domain" description="Putative restriction endonuclease" evidence="1">
    <location>
        <begin position="30"/>
        <end position="169"/>
    </location>
</feature>
<dbReference type="InterPro" id="IPR008538">
    <property type="entry name" value="Uma2"/>
</dbReference>
<keyword evidence="3" id="KW-1185">Reference proteome</keyword>
<accession>A0A1M7QD06</accession>
<dbReference type="InterPro" id="IPR012296">
    <property type="entry name" value="Nuclease_put_TT1808"/>
</dbReference>
<sequence>MSTEPRFRIPLPPNGEWTEADLDALRADVPYRTEIVDGNLIVSPRPSLWHNDVIRVVANALVAAAPPGLWAYLESEIRWSNGEYVRHSLAPDVLVAPRHLRDERQRYAPPDLVQLVVEVESPSSTNMDRETKPLRYAELGIRSMWRIEDGPKLVEYRLTRESGAEIVQTVTTGTFTTEVPFRVTLDLDILR</sequence>
<proteinExistence type="predicted"/>
<dbReference type="InterPro" id="IPR011335">
    <property type="entry name" value="Restrct_endonuc-II-like"/>
</dbReference>
<keyword evidence="2" id="KW-0540">Nuclease</keyword>
<dbReference type="STRING" id="134849.SAMN05443668_104476"/>
<evidence type="ECO:0000313" key="2">
    <source>
        <dbReference type="EMBL" id="SHN28587.1"/>
    </source>
</evidence>
<dbReference type="PANTHER" id="PTHR35400">
    <property type="entry name" value="SLR1083 PROTEIN"/>
    <property type="match status" value="1"/>
</dbReference>
<gene>
    <name evidence="2" type="ORF">SAMN05443668_104476</name>
</gene>